<dbReference type="AlphaFoldDB" id="A0A2S7Y1H2"/>
<comment type="caution">
    <text evidence="2">The sequence shown here is derived from an EMBL/GenBank/DDBJ whole genome shotgun (WGS) entry which is preliminary data.</text>
</comment>
<accession>A0A2S7Y1H2</accession>
<feature type="compositionally biased region" description="Basic and acidic residues" evidence="1">
    <location>
        <begin position="139"/>
        <end position="159"/>
    </location>
</feature>
<dbReference type="EMBL" id="JRHA01000002">
    <property type="protein sequence ID" value="PQK09773.1"/>
    <property type="molecule type" value="Genomic_DNA"/>
</dbReference>
<dbReference type="OrthoDB" id="5419928at2759"/>
<sequence length="187" mass="20816">MASAVETPLRDFPTLNADQMADLMHKYRRADGSVDLPVGDAHGVSRRDLMRIRTRMLNAHQLMKDDARARPFDLDMANKLTMIETASAAAAFELLARTLGVSDDEPDFDTYVEQQKAYEGKVWRGQGLAEIEANPESLRGPDIEGERQHIGLEPDDGSHKCVTPQTLGDARQQLAEAEKRSKELKKG</sequence>
<evidence type="ECO:0000313" key="3">
    <source>
        <dbReference type="Proteomes" id="UP000237441"/>
    </source>
</evidence>
<name>A0A2S7Y1H2_BEABA</name>
<gene>
    <name evidence="2" type="ORF">BB8028_0002g00970</name>
</gene>
<proteinExistence type="predicted"/>
<organism evidence="2 3">
    <name type="scientific">Beauveria bassiana</name>
    <name type="common">White muscardine disease fungus</name>
    <name type="synonym">Tritirachium shiotae</name>
    <dbReference type="NCBI Taxonomy" id="176275"/>
    <lineage>
        <taxon>Eukaryota</taxon>
        <taxon>Fungi</taxon>
        <taxon>Dikarya</taxon>
        <taxon>Ascomycota</taxon>
        <taxon>Pezizomycotina</taxon>
        <taxon>Sordariomycetes</taxon>
        <taxon>Hypocreomycetidae</taxon>
        <taxon>Hypocreales</taxon>
        <taxon>Cordycipitaceae</taxon>
        <taxon>Beauveria</taxon>
    </lineage>
</organism>
<feature type="region of interest" description="Disordered" evidence="1">
    <location>
        <begin position="135"/>
        <end position="164"/>
    </location>
</feature>
<reference evidence="2 3" key="1">
    <citation type="submission" date="2016-07" db="EMBL/GenBank/DDBJ databases">
        <title>Comparative genomics of the entomopathogenic fungus Beauveria bassiana.</title>
        <authorList>
            <person name="Valero Jimenez C.A."/>
            <person name="Zwaan B.J."/>
            <person name="Van Kan J.A."/>
            <person name="Takken W."/>
            <person name="Debets A.J."/>
            <person name="Schoustra S.E."/>
            <person name="Koenraadt C.J."/>
        </authorList>
    </citation>
    <scope>NUCLEOTIDE SEQUENCE [LARGE SCALE GENOMIC DNA]</scope>
    <source>
        <strain evidence="2 3">ARSEF 8028</strain>
    </source>
</reference>
<evidence type="ECO:0000256" key="1">
    <source>
        <dbReference type="SAM" id="MobiDB-lite"/>
    </source>
</evidence>
<protein>
    <submittedName>
        <fullName evidence="2">Uncharacterized protein</fullName>
    </submittedName>
</protein>
<dbReference type="Proteomes" id="UP000237441">
    <property type="component" value="Unassembled WGS sequence"/>
</dbReference>
<evidence type="ECO:0000313" key="2">
    <source>
        <dbReference type="EMBL" id="PQK09773.1"/>
    </source>
</evidence>